<dbReference type="SUPFAM" id="SSF57667">
    <property type="entry name" value="beta-beta-alpha zinc fingers"/>
    <property type="match status" value="10"/>
</dbReference>
<evidence type="ECO:0000256" key="6">
    <source>
        <dbReference type="ARBA" id="ARBA00022723"/>
    </source>
</evidence>
<feature type="domain" description="C2H2-type" evidence="17">
    <location>
        <begin position="380"/>
        <end position="406"/>
    </location>
</feature>
<protein>
    <recommendedName>
        <fullName evidence="14">Zinc finger protein 574</fullName>
    </recommendedName>
</protein>
<dbReference type="FunFam" id="3.30.160.60:FF:000557">
    <property type="entry name" value="zinc finger and SCAN domain-containing protein 29"/>
    <property type="match status" value="1"/>
</dbReference>
<keyword evidence="19" id="KW-1185">Reference proteome</keyword>
<dbReference type="FunFam" id="3.30.160.60:FF:000381">
    <property type="entry name" value="zinc finger protein 574"/>
    <property type="match status" value="1"/>
</dbReference>
<dbReference type="InterPro" id="IPR013087">
    <property type="entry name" value="Znf_C2H2_type"/>
</dbReference>
<feature type="domain" description="C2H2-type" evidence="17">
    <location>
        <begin position="541"/>
        <end position="568"/>
    </location>
</feature>
<gene>
    <name evidence="18" type="ORF">PECUL_23A035590</name>
</gene>
<dbReference type="PROSITE" id="PS50157">
    <property type="entry name" value="ZINC_FINGER_C2H2_2"/>
    <property type="match status" value="18"/>
</dbReference>
<keyword evidence="13" id="KW-0539">Nucleus</keyword>
<evidence type="ECO:0000256" key="4">
    <source>
        <dbReference type="ARBA" id="ARBA00022481"/>
    </source>
</evidence>
<comment type="subcellular location">
    <subcellularLocation>
        <location evidence="2">Nucleus</location>
    </subcellularLocation>
</comment>
<feature type="domain" description="C2H2-type" evidence="17">
    <location>
        <begin position="211"/>
        <end position="238"/>
    </location>
</feature>
<proteinExistence type="inferred from homology"/>
<evidence type="ECO:0000256" key="8">
    <source>
        <dbReference type="ARBA" id="ARBA00022771"/>
    </source>
</evidence>
<feature type="domain" description="C2H2-type" evidence="17">
    <location>
        <begin position="766"/>
        <end position="793"/>
    </location>
</feature>
<dbReference type="Pfam" id="PF13912">
    <property type="entry name" value="zf-C2H2_6"/>
    <property type="match status" value="2"/>
</dbReference>
<evidence type="ECO:0000256" key="9">
    <source>
        <dbReference type="ARBA" id="ARBA00022833"/>
    </source>
</evidence>
<evidence type="ECO:0000313" key="19">
    <source>
        <dbReference type="Proteomes" id="UP001295444"/>
    </source>
</evidence>
<dbReference type="FunFam" id="3.30.160.60:FF:001184">
    <property type="entry name" value="zinc finger protein 574"/>
    <property type="match status" value="1"/>
</dbReference>
<evidence type="ECO:0000256" key="15">
    <source>
        <dbReference type="PROSITE-ProRule" id="PRU00042"/>
    </source>
</evidence>
<feature type="domain" description="C2H2-type" evidence="17">
    <location>
        <begin position="428"/>
        <end position="456"/>
    </location>
</feature>
<comment type="function">
    <text evidence="1">May be involved in transcriptional regulation.</text>
</comment>
<feature type="domain" description="C2H2-type" evidence="17">
    <location>
        <begin position="297"/>
        <end position="319"/>
    </location>
</feature>
<feature type="domain" description="C2H2-type" evidence="17">
    <location>
        <begin position="738"/>
        <end position="765"/>
    </location>
</feature>
<evidence type="ECO:0000259" key="17">
    <source>
        <dbReference type="PROSITE" id="PS50157"/>
    </source>
</evidence>
<evidence type="ECO:0000256" key="16">
    <source>
        <dbReference type="SAM" id="MobiDB-lite"/>
    </source>
</evidence>
<dbReference type="EMBL" id="OW240921">
    <property type="protein sequence ID" value="CAH2318837.1"/>
    <property type="molecule type" value="Genomic_DNA"/>
</dbReference>
<dbReference type="PANTHER" id="PTHR24379">
    <property type="entry name" value="KRAB AND ZINC FINGER DOMAIN-CONTAINING"/>
    <property type="match status" value="1"/>
</dbReference>
<feature type="domain" description="C2H2-type" evidence="17">
    <location>
        <begin position="628"/>
        <end position="656"/>
    </location>
</feature>
<evidence type="ECO:0000256" key="12">
    <source>
        <dbReference type="ARBA" id="ARBA00023163"/>
    </source>
</evidence>
<dbReference type="SMART" id="SM00355">
    <property type="entry name" value="ZnF_C2H2"/>
    <property type="match status" value="20"/>
</dbReference>
<evidence type="ECO:0000256" key="11">
    <source>
        <dbReference type="ARBA" id="ARBA00023125"/>
    </source>
</evidence>
<feature type="domain" description="C2H2-type" evidence="17">
    <location>
        <begin position="682"/>
        <end position="709"/>
    </location>
</feature>
<dbReference type="PROSITE" id="PS00028">
    <property type="entry name" value="ZINC_FINGER_C2H2_1"/>
    <property type="match status" value="17"/>
</dbReference>
<feature type="domain" description="C2H2-type" evidence="17">
    <location>
        <begin position="15"/>
        <end position="42"/>
    </location>
</feature>
<dbReference type="GO" id="GO:0005634">
    <property type="term" value="C:nucleus"/>
    <property type="evidence" value="ECO:0007669"/>
    <property type="project" value="UniProtKB-SubCell"/>
</dbReference>
<dbReference type="Pfam" id="PF00096">
    <property type="entry name" value="zf-C2H2"/>
    <property type="match status" value="7"/>
</dbReference>
<evidence type="ECO:0000256" key="5">
    <source>
        <dbReference type="ARBA" id="ARBA00022553"/>
    </source>
</evidence>
<keyword evidence="4" id="KW-0488">Methylation</keyword>
<accession>A0AAD1T409</accession>
<dbReference type="Gene3D" id="3.30.160.60">
    <property type="entry name" value="Classic Zinc Finger"/>
    <property type="match status" value="14"/>
</dbReference>
<dbReference type="GO" id="GO:0003677">
    <property type="term" value="F:DNA binding"/>
    <property type="evidence" value="ECO:0007669"/>
    <property type="project" value="UniProtKB-KW"/>
</dbReference>
<feature type="region of interest" description="Disordered" evidence="16">
    <location>
        <begin position="648"/>
        <end position="681"/>
    </location>
</feature>
<evidence type="ECO:0000256" key="14">
    <source>
        <dbReference type="ARBA" id="ARBA00068598"/>
    </source>
</evidence>
<keyword evidence="6" id="KW-0479">Metal-binding</keyword>
<dbReference type="FunFam" id="3.30.160.60:FF:000145">
    <property type="entry name" value="Zinc finger protein 574"/>
    <property type="match status" value="1"/>
</dbReference>
<dbReference type="PANTHER" id="PTHR24379:SF127">
    <property type="entry name" value="BLOODY FINGERS-RELATED"/>
    <property type="match status" value="1"/>
</dbReference>
<reference evidence="18" key="1">
    <citation type="submission" date="2022-03" db="EMBL/GenBank/DDBJ databases">
        <authorList>
            <person name="Alioto T."/>
            <person name="Alioto T."/>
            <person name="Gomez Garrido J."/>
        </authorList>
    </citation>
    <scope>NUCLEOTIDE SEQUENCE</scope>
</reference>
<evidence type="ECO:0000256" key="13">
    <source>
        <dbReference type="ARBA" id="ARBA00023242"/>
    </source>
</evidence>
<dbReference type="GO" id="GO:0008270">
    <property type="term" value="F:zinc ion binding"/>
    <property type="evidence" value="ECO:0007669"/>
    <property type="project" value="UniProtKB-KW"/>
</dbReference>
<evidence type="ECO:0000256" key="7">
    <source>
        <dbReference type="ARBA" id="ARBA00022737"/>
    </source>
</evidence>
<feature type="domain" description="C2H2-type" evidence="17">
    <location>
        <begin position="569"/>
        <end position="596"/>
    </location>
</feature>
<dbReference type="AlphaFoldDB" id="A0AAD1T409"/>
<feature type="domain" description="C2H2-type" evidence="17">
    <location>
        <begin position="485"/>
        <end position="512"/>
    </location>
</feature>
<dbReference type="Proteomes" id="UP001295444">
    <property type="component" value="Chromosome 10"/>
</dbReference>
<organism evidence="18 19">
    <name type="scientific">Pelobates cultripes</name>
    <name type="common">Western spadefoot toad</name>
    <dbReference type="NCBI Taxonomy" id="61616"/>
    <lineage>
        <taxon>Eukaryota</taxon>
        <taxon>Metazoa</taxon>
        <taxon>Chordata</taxon>
        <taxon>Craniata</taxon>
        <taxon>Vertebrata</taxon>
        <taxon>Euteleostomi</taxon>
        <taxon>Amphibia</taxon>
        <taxon>Batrachia</taxon>
        <taxon>Anura</taxon>
        <taxon>Pelobatoidea</taxon>
        <taxon>Pelobatidae</taxon>
        <taxon>Pelobates</taxon>
    </lineage>
</organism>
<dbReference type="FunFam" id="3.30.160.60:FF:000358">
    <property type="entry name" value="zinc finger protein 24"/>
    <property type="match status" value="1"/>
</dbReference>
<name>A0AAD1T409_PELCU</name>
<dbReference type="FunFam" id="3.30.160.60:FF:001968">
    <property type="entry name" value="chorion transcription factor Cf2 isoform X3"/>
    <property type="match status" value="1"/>
</dbReference>
<keyword evidence="10" id="KW-0805">Transcription regulation</keyword>
<keyword evidence="5" id="KW-0597">Phosphoprotein</keyword>
<evidence type="ECO:0000256" key="10">
    <source>
        <dbReference type="ARBA" id="ARBA00023015"/>
    </source>
</evidence>
<feature type="domain" description="C2H2-type" evidence="17">
    <location>
        <begin position="58"/>
        <end position="80"/>
    </location>
</feature>
<evidence type="ECO:0000256" key="1">
    <source>
        <dbReference type="ARBA" id="ARBA00003767"/>
    </source>
</evidence>
<sequence>MTESEETVLYIEHHYVCSECGEEYPNLEDAVVHQQTHTTDVQESQYQVLGLDSHENQYQCLECGQVLITPGELLMHQEMHLKMMKQVPPASPKAQHTSRSAIHYECPVCKALFNSQDVWMAHRYTHMQAQDVSQSKVLLKTDDHVMEETIQLVCSPSVPGEVHLVAGQQHIEVPTQPSAAVSHTQVLVGLEHSYKKNEDAGEDCAVEVLLYKCSQCTQLFQTPEEFLEHQATHFAAEECAPDSGLETFEPPEPSPKEQVDQIPKENPPTENCEQESNVVSVAAEEQQVDTDGTNSALSCESCVKTFQSAEELQLHQLSHQTGPFSCPLCSKIFPTQVEVGEHLRSHQSESHYLCMDCGIGFSSEAILLNHRRTHLSNPLYSCECGETFLNMTKFLYHRRLHNNKQKDPALVQEPKTSTQTLPTPAGGFMCAPCGKAFPLLHQLLRHQRFVHSLERRHKCPSCGKPFKKRSHLRSHILTHTGERPFSCMDCNKSFNSQANLLRHKLTHTGEKPHKCQLCNKAFSQSSTLQQHLSVHSQEHPYKCNECGVNFHRPYRLYMHQYQHTGEYPYKCQECGLSFLLKRLLEVHQLGHRGQVPHRCAECGTNFPTLLRLQDHRCNKSASVEGEKVECPVCGKKVISDARLNAHVASQHAGPRTDNGYPQKGELQAPISLKKKKNGPKRLECPDCHKTFSTETSLQVHRRIHTGERPYPCPDCGKAFRQSTHLKDHLRLHTGEKPFKCEVCGKAFTIAVRLSEHKRIHTGERPHVCPECGRAYRSFSNLWKHRKLHREQPDPPTASESHSSDLASTVAILETVESIPIIETVEIFPEGSAISVQDIQFETLQVENIHLGNIQIGNL</sequence>
<keyword evidence="11" id="KW-0238">DNA-binding</keyword>
<evidence type="ECO:0000256" key="2">
    <source>
        <dbReference type="ARBA" id="ARBA00004123"/>
    </source>
</evidence>
<feature type="domain" description="C2H2-type" evidence="17">
    <location>
        <begin position="324"/>
        <end position="351"/>
    </location>
</feature>
<dbReference type="FunFam" id="3.30.160.60:FF:000202">
    <property type="entry name" value="Zinc finger protein 574"/>
    <property type="match status" value="1"/>
</dbReference>
<feature type="region of interest" description="Disordered" evidence="16">
    <location>
        <begin position="242"/>
        <end position="272"/>
    </location>
</feature>
<feature type="domain" description="C2H2-type" evidence="17">
    <location>
        <begin position="710"/>
        <end position="737"/>
    </location>
</feature>
<dbReference type="InterPro" id="IPR036236">
    <property type="entry name" value="Znf_C2H2_sf"/>
</dbReference>
<comment type="similarity">
    <text evidence="3">Belongs to the krueppel C2H2-type zinc-finger protein family.</text>
</comment>
<keyword evidence="9" id="KW-0862">Zinc</keyword>
<feature type="domain" description="C2H2-type" evidence="17">
    <location>
        <begin position="457"/>
        <end position="484"/>
    </location>
</feature>
<feature type="compositionally biased region" description="Basic and acidic residues" evidence="16">
    <location>
        <begin position="254"/>
        <end position="263"/>
    </location>
</feature>
<evidence type="ECO:0000313" key="18">
    <source>
        <dbReference type="EMBL" id="CAH2318837.1"/>
    </source>
</evidence>
<keyword evidence="7" id="KW-0677">Repeat</keyword>
<feature type="domain" description="C2H2-type" evidence="17">
    <location>
        <begin position="513"/>
        <end position="540"/>
    </location>
</feature>
<keyword evidence="12" id="KW-0804">Transcription</keyword>
<dbReference type="FunFam" id="3.30.160.60:FF:002090">
    <property type="entry name" value="Zinc finger protein 473"/>
    <property type="match status" value="1"/>
</dbReference>
<feature type="domain" description="C2H2-type" evidence="17">
    <location>
        <begin position="352"/>
        <end position="379"/>
    </location>
</feature>
<keyword evidence="8 15" id="KW-0863">Zinc-finger</keyword>
<dbReference type="GO" id="GO:0032502">
    <property type="term" value="P:developmental process"/>
    <property type="evidence" value="ECO:0007669"/>
    <property type="project" value="UniProtKB-ARBA"/>
</dbReference>
<evidence type="ECO:0000256" key="3">
    <source>
        <dbReference type="ARBA" id="ARBA00006991"/>
    </source>
</evidence>